<organism evidence="1">
    <name type="scientific">Caldilineaceae bacterium SB0661_bin_32</name>
    <dbReference type="NCBI Taxonomy" id="2605255"/>
    <lineage>
        <taxon>Bacteria</taxon>
        <taxon>Bacillati</taxon>
        <taxon>Chloroflexota</taxon>
        <taxon>Caldilineae</taxon>
        <taxon>Caldilineales</taxon>
        <taxon>Caldilineaceae</taxon>
    </lineage>
</organism>
<proteinExistence type="predicted"/>
<accession>A0A6B1D6P9</accession>
<reference evidence="1" key="1">
    <citation type="submission" date="2019-09" db="EMBL/GenBank/DDBJ databases">
        <title>Characterisation of the sponge microbiome using genome-centric metagenomics.</title>
        <authorList>
            <person name="Engelberts J.P."/>
            <person name="Robbins S.J."/>
            <person name="De Goeij J.M."/>
            <person name="Aranda M."/>
            <person name="Bell S.C."/>
            <person name="Webster N.S."/>
        </authorList>
    </citation>
    <scope>NUCLEOTIDE SEQUENCE</scope>
    <source>
        <strain evidence="1">SB0661_bin_32</strain>
    </source>
</reference>
<protein>
    <submittedName>
        <fullName evidence="1">Uncharacterized protein</fullName>
    </submittedName>
</protein>
<dbReference type="EMBL" id="VXMH01000035">
    <property type="protein sequence ID" value="MYC94857.1"/>
    <property type="molecule type" value="Genomic_DNA"/>
</dbReference>
<gene>
    <name evidence="1" type="ORF">F4X14_07785</name>
</gene>
<name>A0A6B1D6P9_9CHLR</name>
<dbReference type="AlphaFoldDB" id="A0A6B1D6P9"/>
<evidence type="ECO:0000313" key="1">
    <source>
        <dbReference type="EMBL" id="MYC94857.1"/>
    </source>
</evidence>
<sequence>MEEMKWVIALLLEFMSREDLHEILETMADIISPFQTSYLEPPALPPVVSSTEAVYGDIVESPPFVINLDEG</sequence>
<comment type="caution">
    <text evidence="1">The sequence shown here is derived from an EMBL/GenBank/DDBJ whole genome shotgun (WGS) entry which is preliminary data.</text>
</comment>